<dbReference type="Proteomes" id="UP001216558">
    <property type="component" value="Unassembled WGS sequence"/>
</dbReference>
<evidence type="ECO:0000313" key="3">
    <source>
        <dbReference type="Proteomes" id="UP001216558"/>
    </source>
</evidence>
<dbReference type="SUPFAM" id="SSF51445">
    <property type="entry name" value="(Trans)glycosidases"/>
    <property type="match status" value="1"/>
</dbReference>
<keyword evidence="1" id="KW-0472">Membrane</keyword>
<dbReference type="InterPro" id="IPR017853">
    <property type="entry name" value="GH"/>
</dbReference>
<sequence length="243" mass="26813">MARKRRQPARKSPRGSARRWILRVAALAVLVAIAFAGWLWWDMREWRPDETLYPEQGAVAPVGGAVKFETLRAIGARFVYLPLVLEPAANAPGGFADRFSRARAEGLQVGVVLNFDPCAPADLQSGVFAQMVPRDPDLLPPAIGLMRLADSCAPAVSDAAVESELMTLINQIEMHAGKPVILKLSRGFEQRHNTAAALQRDLWLMRDRARPDYAGRPWLLWSGNSALVTAASEEPIEWVVVQK</sequence>
<dbReference type="CDD" id="cd00599">
    <property type="entry name" value="GH25_muramidase"/>
    <property type="match status" value="1"/>
</dbReference>
<organism evidence="2 3">
    <name type="scientific">Erythrobacter fulvus</name>
    <dbReference type="NCBI Taxonomy" id="2987523"/>
    <lineage>
        <taxon>Bacteria</taxon>
        <taxon>Pseudomonadati</taxon>
        <taxon>Pseudomonadota</taxon>
        <taxon>Alphaproteobacteria</taxon>
        <taxon>Sphingomonadales</taxon>
        <taxon>Erythrobacteraceae</taxon>
        <taxon>Erythrobacter/Porphyrobacter group</taxon>
        <taxon>Erythrobacter</taxon>
    </lineage>
</organism>
<keyword evidence="2" id="KW-0378">Hydrolase</keyword>
<evidence type="ECO:0000256" key="1">
    <source>
        <dbReference type="SAM" id="Phobius"/>
    </source>
</evidence>
<feature type="transmembrane region" description="Helical" evidence="1">
    <location>
        <begin position="20"/>
        <end position="41"/>
    </location>
</feature>
<accession>A0ABT5JSM4</accession>
<evidence type="ECO:0000313" key="2">
    <source>
        <dbReference type="EMBL" id="MDC8755709.1"/>
    </source>
</evidence>
<keyword evidence="1" id="KW-0812">Transmembrane</keyword>
<name>A0ABT5JSM4_9SPHN</name>
<dbReference type="RefSeq" id="WP_273678914.1">
    <property type="nucleotide sequence ID" value="NZ_JAQQXQ010000012.1"/>
</dbReference>
<proteinExistence type="predicted"/>
<keyword evidence="3" id="KW-1185">Reference proteome</keyword>
<dbReference type="Gene3D" id="3.20.20.80">
    <property type="entry name" value="Glycosidases"/>
    <property type="match status" value="1"/>
</dbReference>
<keyword evidence="1" id="KW-1133">Transmembrane helix</keyword>
<gene>
    <name evidence="2" type="ORF">OIK40_13745</name>
</gene>
<dbReference type="GO" id="GO:0016787">
    <property type="term" value="F:hydrolase activity"/>
    <property type="evidence" value="ECO:0007669"/>
    <property type="project" value="UniProtKB-KW"/>
</dbReference>
<comment type="caution">
    <text evidence="2">The sequence shown here is derived from an EMBL/GenBank/DDBJ whole genome shotgun (WGS) entry which is preliminary data.</text>
</comment>
<dbReference type="EMBL" id="JAQQXQ010000012">
    <property type="protein sequence ID" value="MDC8755709.1"/>
    <property type="molecule type" value="Genomic_DNA"/>
</dbReference>
<reference evidence="2 3" key="1">
    <citation type="submission" date="2022-10" db="EMBL/GenBank/DDBJ databases">
        <title>Erythrobacter sp. sf7 Genome sequencing.</title>
        <authorList>
            <person name="Park S."/>
        </authorList>
    </citation>
    <scope>NUCLEOTIDE SEQUENCE [LARGE SCALE GENOMIC DNA]</scope>
    <source>
        <strain evidence="3">sf7</strain>
    </source>
</reference>
<protein>
    <submittedName>
        <fullName evidence="2">Glycoside hydrolase family 25 protein</fullName>
    </submittedName>
</protein>